<evidence type="ECO:0000259" key="1">
    <source>
        <dbReference type="PROSITE" id="PS51094"/>
    </source>
</evidence>
<evidence type="ECO:0000313" key="3">
    <source>
        <dbReference type="EMBL" id="OTQ09966.1"/>
    </source>
</evidence>
<comment type="caution">
    <text evidence="2">The sequence shown here is derived from an EMBL/GenBank/DDBJ whole genome shotgun (WGS) entry which is preliminary data.</text>
</comment>
<dbReference type="PROSITE" id="PS51094">
    <property type="entry name" value="PTS_EIIA_TYPE_2"/>
    <property type="match status" value="1"/>
</dbReference>
<dbReference type="PANTHER" id="PTHR47738:SF3">
    <property type="entry name" value="PHOSPHOTRANSFERASE SYSTEM MANNITOL_FRUCTOSE-SPECIFIC IIA DOMAIN CONTAINING PROTEIN"/>
    <property type="match status" value="1"/>
</dbReference>
<dbReference type="Pfam" id="PF00359">
    <property type="entry name" value="PTS_EIIA_2"/>
    <property type="match status" value="1"/>
</dbReference>
<feature type="domain" description="PTS EIIA type-2" evidence="1">
    <location>
        <begin position="13"/>
        <end position="160"/>
    </location>
</feature>
<dbReference type="SUPFAM" id="SSF55804">
    <property type="entry name" value="Phoshotransferase/anion transport protein"/>
    <property type="match status" value="1"/>
</dbReference>
<dbReference type="Proteomes" id="UP000194977">
    <property type="component" value="Unassembled WGS sequence"/>
</dbReference>
<proteinExistence type="predicted"/>
<dbReference type="Gene3D" id="3.40.930.10">
    <property type="entry name" value="Mannitol-specific EII, Chain A"/>
    <property type="match status" value="1"/>
</dbReference>
<dbReference type="InterPro" id="IPR016152">
    <property type="entry name" value="PTrfase/Anion_transptr"/>
</dbReference>
<dbReference type="Proteomes" id="UP000194800">
    <property type="component" value="Unassembled WGS sequence"/>
</dbReference>
<dbReference type="InterPro" id="IPR051541">
    <property type="entry name" value="PTS_SugarTrans_NitroReg"/>
</dbReference>
<dbReference type="PANTHER" id="PTHR47738">
    <property type="entry name" value="PTS SYSTEM FRUCTOSE-LIKE EIIA COMPONENT-RELATED"/>
    <property type="match status" value="1"/>
</dbReference>
<dbReference type="EMBL" id="NARP01000005">
    <property type="protein sequence ID" value="OTQ01062.1"/>
    <property type="molecule type" value="Genomic_DNA"/>
</dbReference>
<dbReference type="InterPro" id="IPR002178">
    <property type="entry name" value="PTS_EIIA_type-2_dom"/>
</dbReference>
<protein>
    <recommendedName>
        <fullName evidence="1">PTS EIIA type-2 domain-containing protein</fullName>
    </recommendedName>
</protein>
<accession>A0A242NL51</accession>
<dbReference type="CDD" id="cd00211">
    <property type="entry name" value="PTS_IIA_fru"/>
    <property type="match status" value="1"/>
</dbReference>
<sequence length="163" mass="18974">MMEDEMGNESSEQMFFEDLILLDKDFQNTNKFFEFTFSVLRKKGYVNNSFLDAIKKRESSFPTALPTEPYVVAMPHTDIEHVIKPFIFFTRVKGTIPWCEMANNDHVLNANFVFLLGFNKKNGHIDLLQKLMSCFVNSCFLESLFHAKNKHEVFTLLTSNINL</sequence>
<reference evidence="4 5" key="1">
    <citation type="submission" date="2017-03" db="EMBL/GenBank/DDBJ databases">
        <title>Comparative genomics of honeybee gut symbionts reveal geographically distinct and subgroup specific antibiotic resistance.</title>
        <authorList>
            <person name="Ludvigsen J."/>
            <person name="Porcellato D."/>
            <person name="Labee-Lund T.M."/>
            <person name="Amdam G.V."/>
            <person name="Rudi K."/>
        </authorList>
    </citation>
    <scope>NUCLEOTIDE SEQUENCE [LARGE SCALE GENOMIC DNA]</scope>
    <source>
        <strain evidence="2 5">A-7-12</strain>
        <strain evidence="3 4">A-9-12</strain>
    </source>
</reference>
<dbReference type="AlphaFoldDB" id="A0A242NL51"/>
<gene>
    <name evidence="3" type="ORF">B6C91_07320</name>
    <name evidence="2" type="ORF">B6D08_02720</name>
</gene>
<evidence type="ECO:0000313" key="2">
    <source>
        <dbReference type="EMBL" id="OTQ01062.1"/>
    </source>
</evidence>
<evidence type="ECO:0000313" key="4">
    <source>
        <dbReference type="Proteomes" id="UP000194800"/>
    </source>
</evidence>
<keyword evidence="4" id="KW-1185">Reference proteome</keyword>
<name>A0A242NL51_9GAMM</name>
<evidence type="ECO:0000313" key="5">
    <source>
        <dbReference type="Proteomes" id="UP000194977"/>
    </source>
</evidence>
<organism evidence="2 5">
    <name type="scientific">Gilliamella apicola</name>
    <dbReference type="NCBI Taxonomy" id="1196095"/>
    <lineage>
        <taxon>Bacteria</taxon>
        <taxon>Pseudomonadati</taxon>
        <taxon>Pseudomonadota</taxon>
        <taxon>Gammaproteobacteria</taxon>
        <taxon>Orbales</taxon>
        <taxon>Orbaceae</taxon>
        <taxon>Gilliamella</taxon>
    </lineage>
</organism>
<dbReference type="OrthoDB" id="3192919at2"/>
<dbReference type="EMBL" id="NART01000027">
    <property type="protein sequence ID" value="OTQ09966.1"/>
    <property type="molecule type" value="Genomic_DNA"/>
</dbReference>